<reference evidence="1 2" key="1">
    <citation type="submission" date="2018-12" db="EMBL/GenBank/DDBJ databases">
        <title>Dyella dinghuensis sp. nov. DHOA06 and Dyella choica sp. nov. 4M-K27, isolated from forest soil.</title>
        <authorList>
            <person name="Qiu L.-H."/>
            <person name="Gao Z.-H."/>
        </authorList>
    </citation>
    <scope>NUCLEOTIDE SEQUENCE [LARGE SCALE GENOMIC DNA]</scope>
    <source>
        <strain evidence="1 2">4M-K27</strain>
    </source>
</reference>
<dbReference type="RefSeq" id="WP_126682979.1">
    <property type="nucleotide sequence ID" value="NZ_RYYV01000001.1"/>
</dbReference>
<keyword evidence="2" id="KW-1185">Reference proteome</keyword>
<dbReference type="Proteomes" id="UP000274358">
    <property type="component" value="Unassembled WGS sequence"/>
</dbReference>
<sequence length="497" mass="55700">MSEEAAIAAFRRALLSAFEFFQAEEQNIRSQYARDVDSGNAPPGADDDELLERPTRRFLVDRMLRALDWNPDDPNQVGEEVRSWDQEGERLYFDYLGISSLTRTPVVLVEAKAYDKGAPRKPHGASLDARSMTDLISGAIADLKSGRKEHSILAEWITWLSDLRDYVSSLSELGRSTLRRVVSTAGQWVVVFEEPVMVFLDDGPPPSGFIHCFVSFTDIFDRSATLFQLLHRPRLVDTLPLLFTRGDAAEFLAPHTIAGYFRGVLVATRESGPRRRHYPTRTLLPALVVISVDRPFAIVDFGGGLLEDPLDPTKLPDVIQELVTRGSDFERQLLQMLGRLDLVARPLLEFPGFCSDSWRDEVAQPTTIAAVAAAGQQVEKQAPRFVIHVGERYPEYLVVTGEHWFYKTATPLGSVCKFHDWPHAKENGVAAEVALAEKNESSYTVSGEDIHCAHEVFRRLRIGRCKVDVLDAHLCCRACIYSPFCWSTDVGRLPCPP</sequence>
<name>A0A3S0R6F0_9GAMM</name>
<gene>
    <name evidence="1" type="ORF">EKH80_01685</name>
</gene>
<dbReference type="AlphaFoldDB" id="A0A3S0R6F0"/>
<dbReference type="OrthoDB" id="6932107at2"/>
<evidence type="ECO:0000313" key="1">
    <source>
        <dbReference type="EMBL" id="RUL79928.1"/>
    </source>
</evidence>
<evidence type="ECO:0000313" key="2">
    <source>
        <dbReference type="Proteomes" id="UP000274358"/>
    </source>
</evidence>
<comment type="caution">
    <text evidence="1">The sequence shown here is derived from an EMBL/GenBank/DDBJ whole genome shotgun (WGS) entry which is preliminary data.</text>
</comment>
<dbReference type="EMBL" id="RYYV01000001">
    <property type="protein sequence ID" value="RUL79928.1"/>
    <property type="molecule type" value="Genomic_DNA"/>
</dbReference>
<proteinExistence type="predicted"/>
<protein>
    <submittedName>
        <fullName evidence="1">Uncharacterized protein</fullName>
    </submittedName>
</protein>
<organism evidence="1 2">
    <name type="scientific">Dyella choica</name>
    <dbReference type="NCBI Taxonomy" id="1927959"/>
    <lineage>
        <taxon>Bacteria</taxon>
        <taxon>Pseudomonadati</taxon>
        <taxon>Pseudomonadota</taxon>
        <taxon>Gammaproteobacteria</taxon>
        <taxon>Lysobacterales</taxon>
        <taxon>Rhodanobacteraceae</taxon>
        <taxon>Dyella</taxon>
    </lineage>
</organism>
<accession>A0A3S0R6F0</accession>